<feature type="region of interest" description="Disordered" evidence="1">
    <location>
        <begin position="40"/>
        <end position="61"/>
    </location>
</feature>
<dbReference type="AlphaFoldDB" id="A0A5B7K7P3"/>
<keyword evidence="3" id="KW-1185">Reference proteome</keyword>
<comment type="caution">
    <text evidence="2">The sequence shown here is derived from an EMBL/GenBank/DDBJ whole genome shotgun (WGS) entry which is preliminary data.</text>
</comment>
<dbReference type="Proteomes" id="UP000324222">
    <property type="component" value="Unassembled WGS sequence"/>
</dbReference>
<dbReference type="EMBL" id="VSRR010125744">
    <property type="protein sequence ID" value="MPD01099.1"/>
    <property type="molecule type" value="Genomic_DNA"/>
</dbReference>
<protein>
    <submittedName>
        <fullName evidence="2">Uncharacterized protein</fullName>
    </submittedName>
</protein>
<feature type="compositionally biased region" description="Pro residues" evidence="1">
    <location>
        <begin position="41"/>
        <end position="61"/>
    </location>
</feature>
<proteinExistence type="predicted"/>
<gene>
    <name evidence="2" type="ORF">E2C01_096611</name>
</gene>
<name>A0A5B7K7P3_PORTR</name>
<accession>A0A5B7K7P3</accession>
<evidence type="ECO:0000313" key="3">
    <source>
        <dbReference type="Proteomes" id="UP000324222"/>
    </source>
</evidence>
<sequence length="61" mass="7230">MKQRWNPPQLHLIAQKKDNNRDVLYFFLHSKFRLEHFIPSNAPPFPSIPPSPTPPLPARWD</sequence>
<organism evidence="2 3">
    <name type="scientific">Portunus trituberculatus</name>
    <name type="common">Swimming crab</name>
    <name type="synonym">Neptunus trituberculatus</name>
    <dbReference type="NCBI Taxonomy" id="210409"/>
    <lineage>
        <taxon>Eukaryota</taxon>
        <taxon>Metazoa</taxon>
        <taxon>Ecdysozoa</taxon>
        <taxon>Arthropoda</taxon>
        <taxon>Crustacea</taxon>
        <taxon>Multicrustacea</taxon>
        <taxon>Malacostraca</taxon>
        <taxon>Eumalacostraca</taxon>
        <taxon>Eucarida</taxon>
        <taxon>Decapoda</taxon>
        <taxon>Pleocyemata</taxon>
        <taxon>Brachyura</taxon>
        <taxon>Eubrachyura</taxon>
        <taxon>Portunoidea</taxon>
        <taxon>Portunidae</taxon>
        <taxon>Portuninae</taxon>
        <taxon>Portunus</taxon>
    </lineage>
</organism>
<evidence type="ECO:0000256" key="1">
    <source>
        <dbReference type="SAM" id="MobiDB-lite"/>
    </source>
</evidence>
<reference evidence="2 3" key="1">
    <citation type="submission" date="2019-05" db="EMBL/GenBank/DDBJ databases">
        <title>Another draft genome of Portunus trituberculatus and its Hox gene families provides insights of decapod evolution.</title>
        <authorList>
            <person name="Jeong J.-H."/>
            <person name="Song I."/>
            <person name="Kim S."/>
            <person name="Choi T."/>
            <person name="Kim D."/>
            <person name="Ryu S."/>
            <person name="Kim W."/>
        </authorList>
    </citation>
    <scope>NUCLEOTIDE SEQUENCE [LARGE SCALE GENOMIC DNA]</scope>
    <source>
        <tissue evidence="2">Muscle</tissue>
    </source>
</reference>
<evidence type="ECO:0000313" key="2">
    <source>
        <dbReference type="EMBL" id="MPD01099.1"/>
    </source>
</evidence>